<evidence type="ECO:0000313" key="2">
    <source>
        <dbReference type="EMBL" id="MCI62617.1"/>
    </source>
</evidence>
<dbReference type="AlphaFoldDB" id="A0A392TQA8"/>
<feature type="non-terminal residue" evidence="2">
    <location>
        <position position="1"/>
    </location>
</feature>
<accession>A0A392TQA8</accession>
<organism evidence="2 3">
    <name type="scientific">Trifolium medium</name>
    <dbReference type="NCBI Taxonomy" id="97028"/>
    <lineage>
        <taxon>Eukaryota</taxon>
        <taxon>Viridiplantae</taxon>
        <taxon>Streptophyta</taxon>
        <taxon>Embryophyta</taxon>
        <taxon>Tracheophyta</taxon>
        <taxon>Spermatophyta</taxon>
        <taxon>Magnoliopsida</taxon>
        <taxon>eudicotyledons</taxon>
        <taxon>Gunneridae</taxon>
        <taxon>Pentapetalae</taxon>
        <taxon>rosids</taxon>
        <taxon>fabids</taxon>
        <taxon>Fabales</taxon>
        <taxon>Fabaceae</taxon>
        <taxon>Papilionoideae</taxon>
        <taxon>50 kb inversion clade</taxon>
        <taxon>NPAAA clade</taxon>
        <taxon>Hologalegina</taxon>
        <taxon>IRL clade</taxon>
        <taxon>Trifolieae</taxon>
        <taxon>Trifolium</taxon>
    </lineage>
</organism>
<evidence type="ECO:0000256" key="1">
    <source>
        <dbReference type="SAM" id="MobiDB-lite"/>
    </source>
</evidence>
<dbReference type="Proteomes" id="UP000265520">
    <property type="component" value="Unassembled WGS sequence"/>
</dbReference>
<feature type="region of interest" description="Disordered" evidence="1">
    <location>
        <begin position="16"/>
        <end position="49"/>
    </location>
</feature>
<name>A0A392TQA8_9FABA</name>
<feature type="compositionally biased region" description="Basic and acidic residues" evidence="1">
    <location>
        <begin position="16"/>
        <end position="34"/>
    </location>
</feature>
<keyword evidence="3" id="KW-1185">Reference proteome</keyword>
<reference evidence="2 3" key="1">
    <citation type="journal article" date="2018" name="Front. Plant Sci.">
        <title>Red Clover (Trifolium pratense) and Zigzag Clover (T. medium) - A Picture of Genomic Similarities and Differences.</title>
        <authorList>
            <person name="Dluhosova J."/>
            <person name="Istvanek J."/>
            <person name="Nedelnik J."/>
            <person name="Repkova J."/>
        </authorList>
    </citation>
    <scope>NUCLEOTIDE SEQUENCE [LARGE SCALE GENOMIC DNA]</scope>
    <source>
        <strain evidence="3">cv. 10/8</strain>
        <tissue evidence="2">Leaf</tissue>
    </source>
</reference>
<dbReference type="EMBL" id="LXQA010622064">
    <property type="protein sequence ID" value="MCI62617.1"/>
    <property type="molecule type" value="Genomic_DNA"/>
</dbReference>
<proteinExistence type="predicted"/>
<comment type="caution">
    <text evidence="2">The sequence shown here is derived from an EMBL/GenBank/DDBJ whole genome shotgun (WGS) entry which is preliminary data.</text>
</comment>
<sequence>VIYAEFGRENHGSILRNCDRDEAGTPDVRTDLRTRLGANTRVKNQISRS</sequence>
<evidence type="ECO:0000313" key="3">
    <source>
        <dbReference type="Proteomes" id="UP000265520"/>
    </source>
</evidence>
<protein>
    <submittedName>
        <fullName evidence="2">Uncharacterized protein</fullName>
    </submittedName>
</protein>